<evidence type="ECO:0000256" key="1">
    <source>
        <dbReference type="SAM" id="Phobius"/>
    </source>
</evidence>
<feature type="transmembrane region" description="Helical" evidence="1">
    <location>
        <begin position="39"/>
        <end position="57"/>
    </location>
</feature>
<evidence type="ECO:0000313" key="3">
    <source>
        <dbReference type="Proteomes" id="UP000271339"/>
    </source>
</evidence>
<accession>A0A3L9YIH3</accession>
<dbReference type="AlphaFoldDB" id="A0A3L9YIH3"/>
<feature type="transmembrane region" description="Helical" evidence="1">
    <location>
        <begin position="77"/>
        <end position="95"/>
    </location>
</feature>
<dbReference type="InterPro" id="IPR025250">
    <property type="entry name" value="DUF4199"/>
</dbReference>
<dbReference type="Proteomes" id="UP000271339">
    <property type="component" value="Unassembled WGS sequence"/>
</dbReference>
<dbReference type="Pfam" id="PF13858">
    <property type="entry name" value="DUF4199"/>
    <property type="match status" value="1"/>
</dbReference>
<keyword evidence="1" id="KW-0812">Transmembrane</keyword>
<sequence>MKKINIELKWAILFTIMFLAWMLLEKTLGWHDEKIADHSWLTLFFIPFAVLLSVLTIREKRRRYYKGSITWLQAFKAGVLMSLFVAILSPIAQYITHNYITPEYFVNVKNHSITNQLMTIEAANEAFNINSYFWQAAIGAFIGGVITSAIVAFFAQRKRPKKAKNKID</sequence>
<keyword evidence="1" id="KW-0472">Membrane</keyword>
<reference evidence="2 3" key="1">
    <citation type="submission" date="2018-10" db="EMBL/GenBank/DDBJ databases">
        <title>Genomic Encyclopedia of Archaeal and Bacterial Type Strains, Phase II (KMG-II): from individual species to whole genera.</title>
        <authorList>
            <person name="Goeker M."/>
        </authorList>
    </citation>
    <scope>NUCLEOTIDE SEQUENCE [LARGE SCALE GENOMIC DNA]</scope>
    <source>
        <strain evidence="2 3">DSM 23424</strain>
    </source>
</reference>
<dbReference type="RefSeq" id="WP_121908288.1">
    <property type="nucleotide sequence ID" value="NZ_REFC01000014.1"/>
</dbReference>
<gene>
    <name evidence="2" type="ORF">BXY75_2752</name>
</gene>
<dbReference type="OrthoDB" id="5766000at2"/>
<name>A0A3L9YIH3_9FLAO</name>
<protein>
    <submittedName>
        <fullName evidence="2">Uncharacterized protein DUF4199</fullName>
    </submittedName>
</protein>
<evidence type="ECO:0000313" key="2">
    <source>
        <dbReference type="EMBL" id="RMA57945.1"/>
    </source>
</evidence>
<comment type="caution">
    <text evidence="2">The sequence shown here is derived from an EMBL/GenBank/DDBJ whole genome shotgun (WGS) entry which is preliminary data.</text>
</comment>
<organism evidence="2 3">
    <name type="scientific">Ulvibacter antarcticus</name>
    <dbReference type="NCBI Taxonomy" id="442714"/>
    <lineage>
        <taxon>Bacteria</taxon>
        <taxon>Pseudomonadati</taxon>
        <taxon>Bacteroidota</taxon>
        <taxon>Flavobacteriia</taxon>
        <taxon>Flavobacteriales</taxon>
        <taxon>Flavobacteriaceae</taxon>
        <taxon>Ulvibacter</taxon>
    </lineage>
</organism>
<feature type="transmembrane region" description="Helical" evidence="1">
    <location>
        <begin position="7"/>
        <end position="24"/>
    </location>
</feature>
<dbReference type="EMBL" id="REFC01000014">
    <property type="protein sequence ID" value="RMA57945.1"/>
    <property type="molecule type" value="Genomic_DNA"/>
</dbReference>
<feature type="transmembrane region" description="Helical" evidence="1">
    <location>
        <begin position="132"/>
        <end position="155"/>
    </location>
</feature>
<proteinExistence type="predicted"/>
<keyword evidence="3" id="KW-1185">Reference proteome</keyword>
<keyword evidence="1" id="KW-1133">Transmembrane helix</keyword>